<dbReference type="SUPFAM" id="SSF50978">
    <property type="entry name" value="WD40 repeat-like"/>
    <property type="match status" value="1"/>
</dbReference>
<accession>A0AAV1U7C0</accession>
<dbReference type="Pfam" id="PF15907">
    <property type="entry name" value="Itfg2"/>
    <property type="match status" value="1"/>
</dbReference>
<reference evidence="1" key="1">
    <citation type="submission" date="2024-01" db="EMBL/GenBank/DDBJ databases">
        <authorList>
            <person name="Webb A."/>
        </authorList>
    </citation>
    <scope>NUCLEOTIDE SEQUENCE</scope>
    <source>
        <strain evidence="1">Pm1</strain>
    </source>
</reference>
<organism evidence="1 2">
    <name type="scientific">Peronospora matthiolae</name>
    <dbReference type="NCBI Taxonomy" id="2874970"/>
    <lineage>
        <taxon>Eukaryota</taxon>
        <taxon>Sar</taxon>
        <taxon>Stramenopiles</taxon>
        <taxon>Oomycota</taxon>
        <taxon>Peronosporomycetes</taxon>
        <taxon>Peronosporales</taxon>
        <taxon>Peronosporaceae</taxon>
        <taxon>Peronospora</taxon>
    </lineage>
</organism>
<dbReference type="Proteomes" id="UP001162060">
    <property type="component" value="Unassembled WGS sequence"/>
</dbReference>
<dbReference type="InterPro" id="IPR031793">
    <property type="entry name" value="KICSTOR_ITFG2"/>
</dbReference>
<comment type="caution">
    <text evidence="1">The sequence shown here is derived from an EMBL/GenBank/DDBJ whole genome shotgun (WGS) entry which is preliminary data.</text>
</comment>
<gene>
    <name evidence="1" type="ORF">PM001_LOCUS15670</name>
</gene>
<dbReference type="PANTHER" id="PTHR16317:SF1">
    <property type="entry name" value="KICSTOR COMPLEX PROTEIN ITFG2"/>
    <property type="match status" value="1"/>
</dbReference>
<evidence type="ECO:0000313" key="2">
    <source>
        <dbReference type="Proteomes" id="UP001162060"/>
    </source>
</evidence>
<dbReference type="EMBL" id="CAKLBY020000168">
    <property type="protein sequence ID" value="CAK7930520.1"/>
    <property type="molecule type" value="Genomic_DNA"/>
</dbReference>
<dbReference type="InterPro" id="IPR036322">
    <property type="entry name" value="WD40_repeat_dom_sf"/>
</dbReference>
<proteinExistence type="predicted"/>
<protein>
    <submittedName>
        <fullName evidence="1">Uncharacterized protein</fullName>
    </submittedName>
</protein>
<evidence type="ECO:0000313" key="1">
    <source>
        <dbReference type="EMBL" id="CAK7930520.1"/>
    </source>
</evidence>
<dbReference type="AlphaFoldDB" id="A0AAV1U7C0"/>
<name>A0AAV1U7C0_9STRA</name>
<dbReference type="PANTHER" id="PTHR16317">
    <property type="entry name" value="INTEGRIN ALPHA REPEAT DOMAIN-CONTAINING"/>
    <property type="match status" value="1"/>
</dbReference>
<sequence>MRGQLELTPTYSVQLDGKILANAHAVGNDLDGATELLFGSLTGKVSVWKCSGEAVQWRSCAVDGSVTSICLDYSVTGSLRVIVATAEGTCAVFCSVDGVEELQLCFEFTVALNICDIVHLNDELIVATRDGRVLVYKRNDAEAGKVAEYAQVAQMEIDDEVEKLIVVQPELLDSDASPQLLVRCFSGRVFCLSGPSTLGAAHKREIVPWNGPLTSGDGMTFVVADIELNGSRGMVALVSMCGLVSLFSSSGEKQWDYQLPEAVVNADKLEMTVPEGGRQDAIVVCTWTGQLYAIQSERKLVRFRMPLPGCSMFCVGICDLTAQVDPTIVGISTSGTVFVYRDVQDTLIRGLQDVTLAHKIKQSSVFAQLDTLEKRKDVMMKLCTTFPQAVVSAEITMPSVEDLIKVMLTVPVQP</sequence>
<dbReference type="GO" id="GO:0032006">
    <property type="term" value="P:regulation of TOR signaling"/>
    <property type="evidence" value="ECO:0007669"/>
    <property type="project" value="TreeGrafter"/>
</dbReference>